<feature type="transmembrane region" description="Helical" evidence="8">
    <location>
        <begin position="62"/>
        <end position="82"/>
    </location>
</feature>
<dbReference type="GO" id="GO:0140107">
    <property type="term" value="F:high-affinity potassium ion transmembrane transporter activity"/>
    <property type="evidence" value="ECO:0007669"/>
    <property type="project" value="TreeGrafter"/>
</dbReference>
<dbReference type="EMBL" id="JAUEPS010000008">
    <property type="protein sequence ID" value="KAK0462994.1"/>
    <property type="molecule type" value="Genomic_DNA"/>
</dbReference>
<evidence type="ECO:0000256" key="7">
    <source>
        <dbReference type="SAM" id="MobiDB-lite"/>
    </source>
</evidence>
<keyword evidence="3 8" id="KW-0812">Transmembrane</keyword>
<evidence type="ECO:0000256" key="1">
    <source>
        <dbReference type="ARBA" id="ARBA00004141"/>
    </source>
</evidence>
<keyword evidence="4 8" id="KW-1133">Transmembrane helix</keyword>
<dbReference type="InterPro" id="IPR003445">
    <property type="entry name" value="Cat_transpt"/>
</dbReference>
<name>A0AA39NCG3_ARMTA</name>
<evidence type="ECO:0000256" key="6">
    <source>
        <dbReference type="ARBA" id="ARBA00023136"/>
    </source>
</evidence>
<comment type="caution">
    <text evidence="9">The sequence shown here is derived from an EMBL/GenBank/DDBJ whole genome shotgun (WGS) entry which is preliminary data.</text>
</comment>
<feature type="transmembrane region" description="Helical" evidence="8">
    <location>
        <begin position="547"/>
        <end position="569"/>
    </location>
</feature>
<feature type="transmembrane region" description="Helical" evidence="8">
    <location>
        <begin position="401"/>
        <end position="420"/>
    </location>
</feature>
<dbReference type="Pfam" id="PF02386">
    <property type="entry name" value="TrkH"/>
    <property type="match status" value="1"/>
</dbReference>
<evidence type="ECO:0000256" key="4">
    <source>
        <dbReference type="ARBA" id="ARBA00022989"/>
    </source>
</evidence>
<feature type="transmembrane region" description="Helical" evidence="8">
    <location>
        <begin position="663"/>
        <end position="683"/>
    </location>
</feature>
<proteinExistence type="predicted"/>
<keyword evidence="2" id="KW-0813">Transport</keyword>
<accession>A0AA39NCG3</accession>
<dbReference type="GeneID" id="85355795"/>
<protein>
    <submittedName>
        <fullName evidence="9">Potassium transporter</fullName>
    </submittedName>
</protein>
<sequence>MDGTQKKMKESFKLKNLVASIRSIEWTFYRIHLAAFVFVPLISSGIFYACNGRFRISYLDSLFLCYSAMTVTGLSTVNLSTLTVWQQVMLYLLMMVGDITTVSWIMVLVRKHYFRTHCENLPDRLKIFPTRKAFLASISSPIAAFRPRDVIPVNGKYAPQLNFHQPTPVATTSPATNTNEMVPTFVNGRRSEEGDGDNVLSDVHTFTSSPRAATLHLSPVQSRTSARRGVDFDLTTSMTPSMRQRRMSAARAGVPLPTRGMTMLVSQDTAGNTHELWSDIPGPIQVFKKLFKRSAPGAYRMFQRKMTMPYTSTLEASKTKWLNFDLDVGPNSNFYTEILTDEQLEAIGGAEYRALRVLSYLVPTYFVATQILTYLIFAPWLSTSSSYDSVFEAQPRLVKKPWFSLFQVMGAYTGGGLSLVDLGMLPFQTAYLIIFPLMFVILAGNHALPIFMRLIIWICSKFTKPESDLDKAWDFLLHHPRRCYFYLFPSHQTWFLVIVLLLMSVVEWVAFEVLNTGLEFYEAMSIGAKIVSGLFQGLAARASGFSIVPLASIAPAVQFLYVVMMYIAVYPVAMSIRSTNTYEEGSLGVFEAPPLDEEEFEDKDKELGDPKDREPRQRVARYLGWHLRRQMSDDIWWMVWGVLLVAIIERGNIIDDNKKWFDLFRVLFELVSAFGGIGLSLGFPSDNMSFVGAMRPLSKLVIIVVMVRGRHRGLPVAIDRAVKLPTELATKGKNAEKEKDNNLEPVEEITVTPRELS</sequence>
<keyword evidence="5" id="KW-0406">Ion transport</keyword>
<gene>
    <name evidence="9" type="ORF">EV420DRAFT_1522136</name>
</gene>
<feature type="transmembrane region" description="Helical" evidence="8">
    <location>
        <begin position="494"/>
        <end position="514"/>
    </location>
</feature>
<dbReference type="PANTHER" id="PTHR31064">
    <property type="entry name" value="POTASSIUM TRANSPORT PROTEIN DDB_G0292412-RELATED"/>
    <property type="match status" value="1"/>
</dbReference>
<comment type="subcellular location">
    <subcellularLocation>
        <location evidence="1">Membrane</location>
        <topology evidence="1">Multi-pass membrane protein</topology>
    </subcellularLocation>
</comment>
<evidence type="ECO:0000256" key="2">
    <source>
        <dbReference type="ARBA" id="ARBA00022448"/>
    </source>
</evidence>
<keyword evidence="6 8" id="KW-0472">Membrane</keyword>
<dbReference type="PANTHER" id="PTHR31064:SF30">
    <property type="entry name" value="HIGH-AFFINITY POTASSIUM TRANSPORT PROTEIN-RELATED"/>
    <property type="match status" value="1"/>
</dbReference>
<evidence type="ECO:0000313" key="9">
    <source>
        <dbReference type="EMBL" id="KAK0462994.1"/>
    </source>
</evidence>
<organism evidence="9 10">
    <name type="scientific">Armillaria tabescens</name>
    <name type="common">Ringless honey mushroom</name>
    <name type="synonym">Agaricus tabescens</name>
    <dbReference type="NCBI Taxonomy" id="1929756"/>
    <lineage>
        <taxon>Eukaryota</taxon>
        <taxon>Fungi</taxon>
        <taxon>Dikarya</taxon>
        <taxon>Basidiomycota</taxon>
        <taxon>Agaricomycotina</taxon>
        <taxon>Agaricomycetes</taxon>
        <taxon>Agaricomycetidae</taxon>
        <taxon>Agaricales</taxon>
        <taxon>Marasmiineae</taxon>
        <taxon>Physalacriaceae</taxon>
        <taxon>Desarmillaria</taxon>
    </lineage>
</organism>
<evidence type="ECO:0000256" key="3">
    <source>
        <dbReference type="ARBA" id="ARBA00022692"/>
    </source>
</evidence>
<dbReference type="RefSeq" id="XP_060334460.1">
    <property type="nucleotide sequence ID" value="XM_060472247.1"/>
</dbReference>
<dbReference type="Proteomes" id="UP001175211">
    <property type="component" value="Unassembled WGS sequence"/>
</dbReference>
<dbReference type="AlphaFoldDB" id="A0AA39NCG3"/>
<feature type="transmembrane region" description="Helical" evidence="8">
    <location>
        <begin position="635"/>
        <end position="651"/>
    </location>
</feature>
<dbReference type="InterPro" id="IPR051143">
    <property type="entry name" value="TrkH_K-transport"/>
</dbReference>
<evidence type="ECO:0000256" key="8">
    <source>
        <dbReference type="SAM" id="Phobius"/>
    </source>
</evidence>
<feature type="region of interest" description="Disordered" evidence="7">
    <location>
        <begin position="733"/>
        <end position="757"/>
    </location>
</feature>
<dbReference type="GO" id="GO:0005886">
    <property type="term" value="C:plasma membrane"/>
    <property type="evidence" value="ECO:0007669"/>
    <property type="project" value="TreeGrafter"/>
</dbReference>
<dbReference type="GO" id="GO:0030007">
    <property type="term" value="P:intracellular potassium ion homeostasis"/>
    <property type="evidence" value="ECO:0007669"/>
    <property type="project" value="TreeGrafter"/>
</dbReference>
<evidence type="ECO:0000256" key="5">
    <source>
        <dbReference type="ARBA" id="ARBA00023065"/>
    </source>
</evidence>
<feature type="transmembrane region" description="Helical" evidence="8">
    <location>
        <begin position="357"/>
        <end position="381"/>
    </location>
</feature>
<keyword evidence="10" id="KW-1185">Reference proteome</keyword>
<feature type="transmembrane region" description="Helical" evidence="8">
    <location>
        <begin position="88"/>
        <end position="109"/>
    </location>
</feature>
<feature type="transmembrane region" description="Helical" evidence="8">
    <location>
        <begin position="31"/>
        <end position="50"/>
    </location>
</feature>
<feature type="transmembrane region" description="Helical" evidence="8">
    <location>
        <begin position="432"/>
        <end position="458"/>
    </location>
</feature>
<evidence type="ECO:0000313" key="10">
    <source>
        <dbReference type="Proteomes" id="UP001175211"/>
    </source>
</evidence>
<reference evidence="9" key="1">
    <citation type="submission" date="2023-06" db="EMBL/GenBank/DDBJ databases">
        <authorList>
            <consortium name="Lawrence Berkeley National Laboratory"/>
            <person name="Ahrendt S."/>
            <person name="Sahu N."/>
            <person name="Indic B."/>
            <person name="Wong-Bajracharya J."/>
            <person name="Merenyi Z."/>
            <person name="Ke H.-M."/>
            <person name="Monk M."/>
            <person name="Kocsube S."/>
            <person name="Drula E."/>
            <person name="Lipzen A."/>
            <person name="Balint B."/>
            <person name="Henrissat B."/>
            <person name="Andreopoulos B."/>
            <person name="Martin F.M."/>
            <person name="Harder C.B."/>
            <person name="Rigling D."/>
            <person name="Ford K.L."/>
            <person name="Foster G.D."/>
            <person name="Pangilinan J."/>
            <person name="Papanicolaou A."/>
            <person name="Barry K."/>
            <person name="LaButti K."/>
            <person name="Viragh M."/>
            <person name="Koriabine M."/>
            <person name="Yan M."/>
            <person name="Riley R."/>
            <person name="Champramary S."/>
            <person name="Plett K.L."/>
            <person name="Tsai I.J."/>
            <person name="Slot J."/>
            <person name="Sipos G."/>
            <person name="Plett J."/>
            <person name="Nagy L.G."/>
            <person name="Grigoriev I.V."/>
        </authorList>
    </citation>
    <scope>NUCLEOTIDE SEQUENCE</scope>
    <source>
        <strain evidence="9">CCBAS 213</strain>
    </source>
</reference>
<feature type="compositionally biased region" description="Basic and acidic residues" evidence="7">
    <location>
        <begin position="733"/>
        <end position="742"/>
    </location>
</feature>
<dbReference type="GO" id="GO:1990573">
    <property type="term" value="P:potassium ion import across plasma membrane"/>
    <property type="evidence" value="ECO:0007669"/>
    <property type="project" value="TreeGrafter"/>
</dbReference>